<keyword evidence="2" id="KW-1185">Reference proteome</keyword>
<reference evidence="2" key="1">
    <citation type="journal article" date="2022" name="Mol. Ecol. Resour.">
        <title>The genomes of chicory, endive, great burdock and yacon provide insights into Asteraceae palaeo-polyploidization history and plant inulin production.</title>
        <authorList>
            <person name="Fan W."/>
            <person name="Wang S."/>
            <person name="Wang H."/>
            <person name="Wang A."/>
            <person name="Jiang F."/>
            <person name="Liu H."/>
            <person name="Zhao H."/>
            <person name="Xu D."/>
            <person name="Zhang Y."/>
        </authorList>
    </citation>
    <scope>NUCLEOTIDE SEQUENCE [LARGE SCALE GENOMIC DNA]</scope>
    <source>
        <strain evidence="2">cv. Yunnan</strain>
    </source>
</reference>
<organism evidence="1 2">
    <name type="scientific">Smallanthus sonchifolius</name>
    <dbReference type="NCBI Taxonomy" id="185202"/>
    <lineage>
        <taxon>Eukaryota</taxon>
        <taxon>Viridiplantae</taxon>
        <taxon>Streptophyta</taxon>
        <taxon>Embryophyta</taxon>
        <taxon>Tracheophyta</taxon>
        <taxon>Spermatophyta</taxon>
        <taxon>Magnoliopsida</taxon>
        <taxon>eudicotyledons</taxon>
        <taxon>Gunneridae</taxon>
        <taxon>Pentapetalae</taxon>
        <taxon>asterids</taxon>
        <taxon>campanulids</taxon>
        <taxon>Asterales</taxon>
        <taxon>Asteraceae</taxon>
        <taxon>Asteroideae</taxon>
        <taxon>Heliantheae alliance</taxon>
        <taxon>Millerieae</taxon>
        <taxon>Smallanthus</taxon>
    </lineage>
</organism>
<reference evidence="1 2" key="2">
    <citation type="journal article" date="2022" name="Mol. Ecol. Resour.">
        <title>The genomes of chicory, endive, great burdock and yacon provide insights into Asteraceae paleo-polyploidization history and plant inulin production.</title>
        <authorList>
            <person name="Fan W."/>
            <person name="Wang S."/>
            <person name="Wang H."/>
            <person name="Wang A."/>
            <person name="Jiang F."/>
            <person name="Liu H."/>
            <person name="Zhao H."/>
            <person name="Xu D."/>
            <person name="Zhang Y."/>
        </authorList>
    </citation>
    <scope>NUCLEOTIDE SEQUENCE [LARGE SCALE GENOMIC DNA]</scope>
    <source>
        <strain evidence="2">cv. Yunnan</strain>
        <tissue evidence="1">Leaves</tissue>
    </source>
</reference>
<dbReference type="Proteomes" id="UP001056120">
    <property type="component" value="Linkage Group LG15"/>
</dbReference>
<dbReference type="EMBL" id="CM042032">
    <property type="protein sequence ID" value="KAI3776055.1"/>
    <property type="molecule type" value="Genomic_DNA"/>
</dbReference>
<evidence type="ECO:0000313" key="1">
    <source>
        <dbReference type="EMBL" id="KAI3776055.1"/>
    </source>
</evidence>
<protein>
    <submittedName>
        <fullName evidence="1">Uncharacterized protein</fullName>
    </submittedName>
</protein>
<accession>A0ACB9FY70</accession>
<name>A0ACB9FY70_9ASTR</name>
<comment type="caution">
    <text evidence="1">The sequence shown here is derived from an EMBL/GenBank/DDBJ whole genome shotgun (WGS) entry which is preliminary data.</text>
</comment>
<evidence type="ECO:0000313" key="2">
    <source>
        <dbReference type="Proteomes" id="UP001056120"/>
    </source>
</evidence>
<proteinExistence type="predicted"/>
<sequence>MRQRRWVELLNDYDCEIRYHLGKANVVADALSRKDHVMLHCARIQTDIQTRILEAQHVSVTEGNMYEEMSCGVELLLESKPNGLLYYLNRIWIPDRDDLRTFLMNEAHKTRYSIHPGADKMYQDLRQLYWWPGMKKDIALYVAKCLTCSKVKAEHQRQSGLLEQPEIPVWKWENLAMDFITKLPRTSSGYDSIWVIIDRLTKSAHFLPIREDFKVEKLARIYIDEIVSRHGVPLNIISDRDARFTSRFWQSLQKALGTRLDLSMAYHPQTDGQTERTIQTLEDMLRACVIDFGGNWDSHLSLIELSYNNSYHTSINMAPFEALYGRKCRSPICWNEIGEAQITGPELIQETSDKIIQIRDNIRVARSRQKSYADKRRKPLEFQVGDLVLLKVSPWKGVIRFGKKGKLAPRYVGPFKILERIGKVAYKLELPPSLGNVHPTFHISNLKKCLGDENLHIPLDDVRIDETMHFVEKPVEIMDSEVKQLKRSRIPIVKVRWESKRGPEFTGEREDQMKLKYPHLFTNNVVSSK</sequence>
<gene>
    <name evidence="1" type="ORF">L1987_45815</name>
</gene>